<feature type="region of interest" description="Disordered" evidence="1">
    <location>
        <begin position="98"/>
        <end position="135"/>
    </location>
</feature>
<reference evidence="2" key="1">
    <citation type="submission" date="2023-11" db="EMBL/GenBank/DDBJ databases">
        <title>Genome assemblies of two species of porcelain crab, Petrolisthes cinctipes and Petrolisthes manimaculis (Anomura: Porcellanidae).</title>
        <authorList>
            <person name="Angst P."/>
        </authorList>
    </citation>
    <scope>NUCLEOTIDE SEQUENCE</scope>
    <source>
        <strain evidence="2">PB745_02</strain>
        <tissue evidence="2">Gill</tissue>
    </source>
</reference>
<sequence length="135" mass="15135">MNKCSKKYLKCTDCTWWKGGTEGAGRDEGVSHLVPIKLTNTALPAHHLPSVTTICTVLSPSYVVMSGKTKGKHYITKEEENVTPYTIIELGIMPTRTAIKPDRASQREKRERTGAETNRRAEVTTEGRLTQNERF</sequence>
<dbReference type="Proteomes" id="UP001292094">
    <property type="component" value="Unassembled WGS sequence"/>
</dbReference>
<comment type="caution">
    <text evidence="2">The sequence shown here is derived from an EMBL/GenBank/DDBJ whole genome shotgun (WGS) entry which is preliminary data.</text>
</comment>
<dbReference type="AlphaFoldDB" id="A0AAE1PLH4"/>
<keyword evidence="3" id="KW-1185">Reference proteome</keyword>
<accession>A0AAE1PLH4</accession>
<evidence type="ECO:0000313" key="3">
    <source>
        <dbReference type="Proteomes" id="UP001292094"/>
    </source>
</evidence>
<feature type="compositionally biased region" description="Basic and acidic residues" evidence="1">
    <location>
        <begin position="99"/>
        <end position="135"/>
    </location>
</feature>
<gene>
    <name evidence="2" type="ORF">Pmani_018186</name>
</gene>
<protein>
    <submittedName>
        <fullName evidence="2">Uncharacterized protein</fullName>
    </submittedName>
</protein>
<evidence type="ECO:0000313" key="2">
    <source>
        <dbReference type="EMBL" id="KAK4310238.1"/>
    </source>
</evidence>
<proteinExistence type="predicted"/>
<name>A0AAE1PLH4_9EUCA</name>
<organism evidence="2 3">
    <name type="scientific">Petrolisthes manimaculis</name>
    <dbReference type="NCBI Taxonomy" id="1843537"/>
    <lineage>
        <taxon>Eukaryota</taxon>
        <taxon>Metazoa</taxon>
        <taxon>Ecdysozoa</taxon>
        <taxon>Arthropoda</taxon>
        <taxon>Crustacea</taxon>
        <taxon>Multicrustacea</taxon>
        <taxon>Malacostraca</taxon>
        <taxon>Eumalacostraca</taxon>
        <taxon>Eucarida</taxon>
        <taxon>Decapoda</taxon>
        <taxon>Pleocyemata</taxon>
        <taxon>Anomura</taxon>
        <taxon>Galatheoidea</taxon>
        <taxon>Porcellanidae</taxon>
        <taxon>Petrolisthes</taxon>
    </lineage>
</organism>
<dbReference type="EMBL" id="JAWZYT010001658">
    <property type="protein sequence ID" value="KAK4310238.1"/>
    <property type="molecule type" value="Genomic_DNA"/>
</dbReference>
<evidence type="ECO:0000256" key="1">
    <source>
        <dbReference type="SAM" id="MobiDB-lite"/>
    </source>
</evidence>